<accession>A0A0U3LNP8</accession>
<dbReference type="NCBIfam" id="TIGR00369">
    <property type="entry name" value="unchar_dom_1"/>
    <property type="match status" value="1"/>
</dbReference>
<proteinExistence type="inferred from homology"/>
<evidence type="ECO:0000256" key="5">
    <source>
        <dbReference type="ARBA" id="ARBA00038894"/>
    </source>
</evidence>
<keyword evidence="1" id="KW-0378">Hydrolase</keyword>
<dbReference type="Proteomes" id="UP000060699">
    <property type="component" value="Chromosome"/>
</dbReference>
<name>A0A0U3LNP8_9BURK</name>
<dbReference type="KEGG" id="rdp:RD2015_3610"/>
<dbReference type="STRING" id="76731.RD2015_3610"/>
<dbReference type="AlphaFoldDB" id="A0A0U3LNP8"/>
<evidence type="ECO:0000313" key="8">
    <source>
        <dbReference type="EMBL" id="ALV08066.1"/>
    </source>
</evidence>
<dbReference type="InterPro" id="IPR006683">
    <property type="entry name" value="Thioestr_dom"/>
</dbReference>
<dbReference type="InterPro" id="IPR003736">
    <property type="entry name" value="PAAI_dom"/>
</dbReference>
<evidence type="ECO:0000256" key="6">
    <source>
        <dbReference type="ARBA" id="ARBA00040062"/>
    </source>
</evidence>
<dbReference type="EMBL" id="CP013729">
    <property type="protein sequence ID" value="ALV08066.1"/>
    <property type="molecule type" value="Genomic_DNA"/>
</dbReference>
<comment type="catalytic activity">
    <reaction evidence="3">
        <text>a long-chain fatty acyl-CoA + H2O = a long-chain fatty acid + CoA + H(+)</text>
        <dbReference type="Rhea" id="RHEA:67680"/>
        <dbReference type="ChEBI" id="CHEBI:15377"/>
        <dbReference type="ChEBI" id="CHEBI:15378"/>
        <dbReference type="ChEBI" id="CHEBI:57287"/>
        <dbReference type="ChEBI" id="CHEBI:57560"/>
        <dbReference type="ChEBI" id="CHEBI:83139"/>
    </reaction>
</comment>
<dbReference type="PANTHER" id="PTHR43240:SF20">
    <property type="entry name" value="MEDIUM_LONG-CHAIN ACYL-COA THIOESTERASE YIGI"/>
    <property type="match status" value="1"/>
</dbReference>
<dbReference type="InterPro" id="IPR029069">
    <property type="entry name" value="HotDog_dom_sf"/>
</dbReference>
<dbReference type="Pfam" id="PF03061">
    <property type="entry name" value="4HBT"/>
    <property type="match status" value="1"/>
</dbReference>
<evidence type="ECO:0000313" key="9">
    <source>
        <dbReference type="Proteomes" id="UP000060699"/>
    </source>
</evidence>
<dbReference type="NCBIfam" id="NF008675">
    <property type="entry name" value="PRK11688.1"/>
    <property type="match status" value="1"/>
</dbReference>
<dbReference type="PANTHER" id="PTHR43240">
    <property type="entry name" value="1,4-DIHYDROXY-2-NAPHTHOYL-COA THIOESTERASE 1"/>
    <property type="match status" value="1"/>
</dbReference>
<dbReference type="CDD" id="cd03443">
    <property type="entry name" value="PaaI_thioesterase"/>
    <property type="match status" value="1"/>
</dbReference>
<dbReference type="Gene3D" id="3.10.129.10">
    <property type="entry name" value="Hotdog Thioesterase"/>
    <property type="match status" value="1"/>
</dbReference>
<dbReference type="EC" id="3.1.2.20" evidence="5"/>
<evidence type="ECO:0000256" key="1">
    <source>
        <dbReference type="ARBA" id="ARBA00022801"/>
    </source>
</evidence>
<evidence type="ECO:0000256" key="4">
    <source>
        <dbReference type="ARBA" id="ARBA00038381"/>
    </source>
</evidence>
<keyword evidence="9" id="KW-1185">Reference proteome</keyword>
<dbReference type="PATRIC" id="fig|76731.3.peg.3699"/>
<evidence type="ECO:0000256" key="2">
    <source>
        <dbReference type="ARBA" id="ARBA00035880"/>
    </source>
</evidence>
<evidence type="ECO:0000256" key="7">
    <source>
        <dbReference type="ARBA" id="ARBA00048062"/>
    </source>
</evidence>
<evidence type="ECO:0000256" key="3">
    <source>
        <dbReference type="ARBA" id="ARBA00036002"/>
    </source>
</evidence>
<comment type="similarity">
    <text evidence="4">Belongs to the YigI thioesterase family.</text>
</comment>
<protein>
    <recommendedName>
        <fullName evidence="6">Medium/long-chain acyl-CoA thioesterase YigI</fullName>
        <ecNumber evidence="5">3.1.2.20</ecNumber>
    </recommendedName>
</protein>
<comment type="catalytic activity">
    <reaction evidence="7">
        <text>a medium-chain fatty acyl-CoA + H2O = a medium-chain fatty acid + CoA + H(+)</text>
        <dbReference type="Rhea" id="RHEA:68184"/>
        <dbReference type="ChEBI" id="CHEBI:15377"/>
        <dbReference type="ChEBI" id="CHEBI:15378"/>
        <dbReference type="ChEBI" id="CHEBI:57287"/>
        <dbReference type="ChEBI" id="CHEBI:59558"/>
        <dbReference type="ChEBI" id="CHEBI:90546"/>
    </reaction>
</comment>
<reference evidence="8 9" key="1">
    <citation type="submission" date="2015-12" db="EMBL/GenBank/DDBJ databases">
        <title>Complete genome of Roseateles depolymerans KCTC 42856.</title>
        <authorList>
            <person name="Kim K.M."/>
        </authorList>
    </citation>
    <scope>NUCLEOTIDE SEQUENCE [LARGE SCALE GENOMIC DNA]</scope>
    <source>
        <strain evidence="8 9">KCTC 42856</strain>
    </source>
</reference>
<comment type="catalytic activity">
    <reaction evidence="2">
        <text>a fatty acyl-CoA + H2O = a fatty acid + CoA + H(+)</text>
        <dbReference type="Rhea" id="RHEA:16781"/>
        <dbReference type="ChEBI" id="CHEBI:15377"/>
        <dbReference type="ChEBI" id="CHEBI:15378"/>
        <dbReference type="ChEBI" id="CHEBI:28868"/>
        <dbReference type="ChEBI" id="CHEBI:57287"/>
        <dbReference type="ChEBI" id="CHEBI:77636"/>
        <dbReference type="EC" id="3.1.2.20"/>
    </reaction>
</comment>
<dbReference type="GO" id="GO:0047617">
    <property type="term" value="F:fatty acyl-CoA hydrolase activity"/>
    <property type="evidence" value="ECO:0007669"/>
    <property type="project" value="UniProtKB-EC"/>
</dbReference>
<dbReference type="SUPFAM" id="SSF54637">
    <property type="entry name" value="Thioesterase/thiol ester dehydrase-isomerase"/>
    <property type="match status" value="1"/>
</dbReference>
<sequence length="161" mass="17965">MVDRMSEVISPFEPAFTRKLCEIFEEFIRFNQVLGLKVEALTETTARAHLRMRPELIGHYAHQRMHGGVISATLDALGGLAAMAAISARHRDEAPDRRLERFGKLGTIDLRVDYLRPAIGDLFRAEAEILRLGSRVANIRMAFTDEQGRLLATGAAAYIVS</sequence>
<organism evidence="8 9">
    <name type="scientific">Roseateles depolymerans</name>
    <dbReference type="NCBI Taxonomy" id="76731"/>
    <lineage>
        <taxon>Bacteria</taxon>
        <taxon>Pseudomonadati</taxon>
        <taxon>Pseudomonadota</taxon>
        <taxon>Betaproteobacteria</taxon>
        <taxon>Burkholderiales</taxon>
        <taxon>Sphaerotilaceae</taxon>
        <taxon>Roseateles</taxon>
    </lineage>
</organism>
<gene>
    <name evidence="8" type="ORF">RD2015_3610</name>
</gene>